<evidence type="ECO:0000256" key="5">
    <source>
        <dbReference type="ARBA" id="ARBA00038227"/>
    </source>
</evidence>
<feature type="transmembrane region" description="Helical" evidence="6">
    <location>
        <begin position="253"/>
        <end position="278"/>
    </location>
</feature>
<keyword evidence="4 6" id="KW-0472">Membrane</keyword>
<dbReference type="SUPFAM" id="SSF103473">
    <property type="entry name" value="MFS general substrate transporter"/>
    <property type="match status" value="1"/>
</dbReference>
<dbReference type="GeneTree" id="ENSGT00950000183096"/>
<evidence type="ECO:0000256" key="2">
    <source>
        <dbReference type="ARBA" id="ARBA00022692"/>
    </source>
</evidence>
<organism evidence="7 8">
    <name type="scientific">Paramormyrops kingsleyae</name>
    <dbReference type="NCBI Taxonomy" id="1676925"/>
    <lineage>
        <taxon>Eukaryota</taxon>
        <taxon>Metazoa</taxon>
        <taxon>Chordata</taxon>
        <taxon>Craniata</taxon>
        <taxon>Vertebrata</taxon>
        <taxon>Euteleostomi</taxon>
        <taxon>Actinopterygii</taxon>
        <taxon>Neopterygii</taxon>
        <taxon>Teleostei</taxon>
        <taxon>Osteoglossocephala</taxon>
        <taxon>Osteoglossomorpha</taxon>
        <taxon>Osteoglossiformes</taxon>
        <taxon>Mormyridae</taxon>
        <taxon>Paramormyrops</taxon>
    </lineage>
</organism>
<evidence type="ECO:0000256" key="1">
    <source>
        <dbReference type="ARBA" id="ARBA00004141"/>
    </source>
</evidence>
<evidence type="ECO:0000256" key="4">
    <source>
        <dbReference type="ARBA" id="ARBA00023136"/>
    </source>
</evidence>
<dbReference type="AlphaFoldDB" id="A0A3B3QHX9"/>
<keyword evidence="3 6" id="KW-1133">Transmembrane helix</keyword>
<evidence type="ECO:0000313" key="8">
    <source>
        <dbReference type="Proteomes" id="UP000261540"/>
    </source>
</evidence>
<dbReference type="GO" id="GO:0034486">
    <property type="term" value="P:vacuolar transmembrane transport"/>
    <property type="evidence" value="ECO:0007669"/>
    <property type="project" value="TreeGrafter"/>
</dbReference>
<dbReference type="GO" id="GO:0022857">
    <property type="term" value="F:transmembrane transporter activity"/>
    <property type="evidence" value="ECO:0007669"/>
    <property type="project" value="InterPro"/>
</dbReference>
<comment type="similarity">
    <text evidence="5">Belongs to the major facilitator superfamily. SLC46A family.</text>
</comment>
<feature type="transmembrane region" description="Helical" evidence="6">
    <location>
        <begin position="290"/>
        <end position="312"/>
    </location>
</feature>
<dbReference type="GO" id="GO:0005765">
    <property type="term" value="C:lysosomal membrane"/>
    <property type="evidence" value="ECO:0007669"/>
    <property type="project" value="TreeGrafter"/>
</dbReference>
<accession>A0A3B3QHX9</accession>
<reference evidence="7" key="2">
    <citation type="submission" date="2025-09" db="UniProtKB">
        <authorList>
            <consortium name="Ensembl"/>
        </authorList>
    </citation>
    <scope>IDENTIFICATION</scope>
</reference>
<dbReference type="PANTHER" id="PTHR23507:SF32">
    <property type="entry name" value="SI:DKEY-5G14.1"/>
    <property type="match status" value="1"/>
</dbReference>
<dbReference type="Gene3D" id="1.20.1250.20">
    <property type="entry name" value="MFS general substrate transporter like domains"/>
    <property type="match status" value="1"/>
</dbReference>
<sequence length="456" mass="49627">MKGLYFVEPVVALYSFACFLIYPLVSQYVYRRMWQDLTNTTYPTTDNASSCMVNTNQSSHEKVQRAASLFSLYNELFSMIPSLIVTLLLVAYSDHRGRKISIALPLVGSLVYTSSFLAISFFELNIYLLIVANFASSLFGGVGTMLGGCFSYIADLCSDGKLKTLRMAGVDMVLGLLSGVASISTGYFLRASGFNWPFFTAFLCHAANLLYVIVLLEETWKSPDLQEMQPPLKKLVTGVYRLFALASRRRNMVLILLLLIFFTYSFSNIGGLALVTLYELNEPLCWSEILIGYGSALSTLVFLTSFIGVFILSHCLPNVAIVFVGLLSIMSGLIMTAFARTTLAMFLVRVPMLLAIMPAPVLRSMMSKIVSKSEQGALFACVACLENLSSNVAFAVFNSLYAATVAWFPGFSFLLAGGLCLLPVALLGVVAFLGPDEAGEAEALIAGEEAGDAPSI</sequence>
<feature type="transmembrane region" description="Helical" evidence="6">
    <location>
        <begin position="194"/>
        <end position="216"/>
    </location>
</feature>
<name>A0A3B3QHX9_9TELE</name>
<feature type="transmembrane region" description="Helical" evidence="6">
    <location>
        <begin position="100"/>
        <end position="122"/>
    </location>
</feature>
<evidence type="ECO:0000313" key="7">
    <source>
        <dbReference type="Ensembl" id="ENSPKIP00000006357.1"/>
    </source>
</evidence>
<dbReference type="Proteomes" id="UP000261540">
    <property type="component" value="Unplaced"/>
</dbReference>
<dbReference type="Ensembl" id="ENSPKIT00000030380.1">
    <property type="protein sequence ID" value="ENSPKIP00000006357.1"/>
    <property type="gene ID" value="ENSPKIG00000022672.1"/>
</dbReference>
<feature type="transmembrane region" description="Helical" evidence="6">
    <location>
        <begin position="165"/>
        <end position="188"/>
    </location>
</feature>
<feature type="transmembrane region" description="Helical" evidence="6">
    <location>
        <begin position="407"/>
        <end position="433"/>
    </location>
</feature>
<feature type="transmembrane region" description="Helical" evidence="6">
    <location>
        <begin position="377"/>
        <end position="401"/>
    </location>
</feature>
<dbReference type="InterPro" id="IPR011701">
    <property type="entry name" value="MFS"/>
</dbReference>
<evidence type="ECO:0000256" key="6">
    <source>
        <dbReference type="SAM" id="Phobius"/>
    </source>
</evidence>
<dbReference type="PANTHER" id="PTHR23507">
    <property type="entry name" value="ZGC:174356"/>
    <property type="match status" value="1"/>
</dbReference>
<dbReference type="STRING" id="1676925.ENSPKIP00000006357"/>
<dbReference type="OrthoDB" id="3026777at2759"/>
<keyword evidence="2 6" id="KW-0812">Transmembrane</keyword>
<evidence type="ECO:0000256" key="3">
    <source>
        <dbReference type="ARBA" id="ARBA00022989"/>
    </source>
</evidence>
<dbReference type="InterPro" id="IPR036259">
    <property type="entry name" value="MFS_trans_sf"/>
</dbReference>
<proteinExistence type="inferred from homology"/>
<feature type="transmembrane region" description="Helical" evidence="6">
    <location>
        <begin position="319"/>
        <end position="338"/>
    </location>
</feature>
<feature type="transmembrane region" description="Helical" evidence="6">
    <location>
        <begin position="344"/>
        <end position="365"/>
    </location>
</feature>
<keyword evidence="8" id="KW-1185">Reference proteome</keyword>
<reference evidence="7" key="1">
    <citation type="submission" date="2025-08" db="UniProtKB">
        <authorList>
            <consortium name="Ensembl"/>
        </authorList>
    </citation>
    <scope>IDENTIFICATION</scope>
</reference>
<feature type="transmembrane region" description="Helical" evidence="6">
    <location>
        <begin position="76"/>
        <end position="93"/>
    </location>
</feature>
<dbReference type="Pfam" id="PF07690">
    <property type="entry name" value="MFS_1"/>
    <property type="match status" value="1"/>
</dbReference>
<comment type="subcellular location">
    <subcellularLocation>
        <location evidence="1">Membrane</location>
        <topology evidence="1">Multi-pass membrane protein</topology>
    </subcellularLocation>
</comment>
<feature type="transmembrane region" description="Helical" evidence="6">
    <location>
        <begin position="12"/>
        <end position="30"/>
    </location>
</feature>
<feature type="transmembrane region" description="Helical" evidence="6">
    <location>
        <begin position="128"/>
        <end position="153"/>
    </location>
</feature>
<protein>
    <submittedName>
        <fullName evidence="7">Solute carrier family 46 member 3</fullName>
    </submittedName>
</protein>